<accession>D2QX48</accession>
<dbReference type="InterPro" id="IPR024163">
    <property type="entry name" value="Aerotolerance_reg_N"/>
</dbReference>
<dbReference type="Gene3D" id="3.40.50.880">
    <property type="match status" value="1"/>
</dbReference>
<dbReference type="SUPFAM" id="SSF52317">
    <property type="entry name" value="Class I glutamine amidotransferase-like"/>
    <property type="match status" value="1"/>
</dbReference>
<keyword evidence="4" id="KW-1185">Reference proteome</keyword>
<dbReference type="KEGG" id="psl:Psta_3224"/>
<evidence type="ECO:0000256" key="1">
    <source>
        <dbReference type="SAM" id="Phobius"/>
    </source>
</evidence>
<dbReference type="AlphaFoldDB" id="D2QX48"/>
<dbReference type="PANTHER" id="PTHR37464">
    <property type="entry name" value="BLL2463 PROTEIN"/>
    <property type="match status" value="1"/>
</dbReference>
<feature type="domain" description="VWFA" evidence="2">
    <location>
        <begin position="92"/>
        <end position="294"/>
    </location>
</feature>
<keyword evidence="1" id="KW-0812">Transmembrane</keyword>
<protein>
    <recommendedName>
        <fullName evidence="2">VWFA domain-containing protein</fullName>
    </recommendedName>
</protein>
<evidence type="ECO:0000313" key="3">
    <source>
        <dbReference type="EMBL" id="ADB17888.1"/>
    </source>
</evidence>
<feature type="transmembrane region" description="Helical" evidence="1">
    <location>
        <begin position="6"/>
        <end position="24"/>
    </location>
</feature>
<evidence type="ECO:0000259" key="2">
    <source>
        <dbReference type="PROSITE" id="PS50234"/>
    </source>
</evidence>
<keyword evidence="1" id="KW-1133">Transmembrane helix</keyword>
<feature type="transmembrane region" description="Helical" evidence="1">
    <location>
        <begin position="56"/>
        <end position="76"/>
    </location>
</feature>
<keyword evidence="1" id="KW-0472">Membrane</keyword>
<organism evidence="3 4">
    <name type="scientific">Pirellula staleyi (strain ATCC 27377 / DSM 6068 / ICPB 4128)</name>
    <name type="common">Pirella staleyi</name>
    <dbReference type="NCBI Taxonomy" id="530564"/>
    <lineage>
        <taxon>Bacteria</taxon>
        <taxon>Pseudomonadati</taxon>
        <taxon>Planctomycetota</taxon>
        <taxon>Planctomycetia</taxon>
        <taxon>Pirellulales</taxon>
        <taxon>Pirellulaceae</taxon>
        <taxon>Pirellula</taxon>
    </lineage>
</organism>
<sequence>MQFVHQALTWGFLLALVPLLIHLINMMRHRRVKWAAMEFLLAGYKKHRKWVWLKQLLLLLSRMAAVALLVAMLAQLKTQDQWLQLFGGQVTHHYVLVDDSYSMEDRVAGASALDAAKSVLRSIVEEAQQQDTAQRLTVIRYSQARDFSSAAKATSSPAIDFNAETINSDFAVTLEKQSRTIEPTQLSLSPLGAIAMVKQLVTSSRDENALIYLLSDFRERDWKSPADVRAALEGLKSSRTELHLVNCARESQPNLGIVAIQPADETRAAGVPLFVYVRVKNFGTTAVSKVQLKIESTFYAAADVATTPPEQLTGQVDELATLLLEKIEPGETISRRVQVYFPQPGKHVVSATLPEDPVASDNKHFSVIDFPDGERVLVVDGHEEAENAYYLEAAFRPLEKSNTGVRPEVKPAAFLRDAKAETLAPYSAIYLLDVDRLDNSAVELLETYVRTGGGLAIFAGPKNNVDFYSRTLYRDGTGLLPAPLGLEQQLAPAIDSATPDIELTRHPIFSFFVEETNPLIRGVRIDQYRAVQKGFAPTAENPVEIIAKLRNGSPLVLEKKVGEGTVIQVMTTLNPEWNDWAKNPSFVVVMLKLQSYLAAPARLDDPRLVGSPLRLALDANAYRSDVTFVIPGKTATGRSRIDLQLEADEKTPAIATAAIGLPGTAVSGVRQTDRAGIYEALPVTTKGEIDLRRYSVNVDPLEGDLATTPPEDLVERLDGIAFNYHLADQYQQQSLGEPGYNWSMLLLGLLVLLLLAEQFLAYSASYHPILGGAR</sequence>
<dbReference type="Pfam" id="PF07584">
    <property type="entry name" value="BatA"/>
    <property type="match status" value="1"/>
</dbReference>
<dbReference type="HOGENOM" id="CLU_017817_0_0_0"/>
<dbReference type="InterPro" id="IPR029062">
    <property type="entry name" value="Class_I_gatase-like"/>
</dbReference>
<evidence type="ECO:0000313" key="4">
    <source>
        <dbReference type="Proteomes" id="UP000001887"/>
    </source>
</evidence>
<dbReference type="NCBIfam" id="TIGR02226">
    <property type="entry name" value="two_anch"/>
    <property type="match status" value="1"/>
</dbReference>
<dbReference type="PROSITE" id="PS50234">
    <property type="entry name" value="VWFA"/>
    <property type="match status" value="1"/>
</dbReference>
<dbReference type="STRING" id="530564.Psta_3224"/>
<proteinExistence type="predicted"/>
<name>D2QX48_PIRSD</name>
<dbReference type="EMBL" id="CP001848">
    <property type="protein sequence ID" value="ADB17888.1"/>
    <property type="molecule type" value="Genomic_DNA"/>
</dbReference>
<dbReference type="eggNOG" id="COG2304">
    <property type="taxonomic scope" value="Bacteria"/>
</dbReference>
<reference evidence="3 4" key="1">
    <citation type="journal article" date="2009" name="Stand. Genomic Sci.">
        <title>Complete genome sequence of Pirellula staleyi type strain (ATCC 27377).</title>
        <authorList>
            <person name="Clum A."/>
            <person name="Tindall B.J."/>
            <person name="Sikorski J."/>
            <person name="Ivanova N."/>
            <person name="Mavrommatis K."/>
            <person name="Lucas S."/>
            <person name="Glavina del Rio T."/>
            <person name="Nolan M."/>
            <person name="Chen F."/>
            <person name="Tice H."/>
            <person name="Pitluck S."/>
            <person name="Cheng J.F."/>
            <person name="Chertkov O."/>
            <person name="Brettin T."/>
            <person name="Han C."/>
            <person name="Detter J.C."/>
            <person name="Kuske C."/>
            <person name="Bruce D."/>
            <person name="Goodwin L."/>
            <person name="Ovchinikova G."/>
            <person name="Pati A."/>
            <person name="Mikhailova N."/>
            <person name="Chen A."/>
            <person name="Palaniappan K."/>
            <person name="Land M."/>
            <person name="Hauser L."/>
            <person name="Chang Y.J."/>
            <person name="Jeffries C.D."/>
            <person name="Chain P."/>
            <person name="Rohde M."/>
            <person name="Goker M."/>
            <person name="Bristow J."/>
            <person name="Eisen J.A."/>
            <person name="Markowitz V."/>
            <person name="Hugenholtz P."/>
            <person name="Kyrpides N.C."/>
            <person name="Klenk H.P."/>
            <person name="Lapidus A."/>
        </authorList>
    </citation>
    <scope>NUCLEOTIDE SEQUENCE [LARGE SCALE GENOMIC DNA]</scope>
    <source>
        <strain evidence="4">ATCC 27377 / DSM 6068 / ICPB 4128</strain>
    </source>
</reference>
<dbReference type="InterPro" id="IPR036465">
    <property type="entry name" value="vWFA_dom_sf"/>
</dbReference>
<dbReference type="Gene3D" id="3.40.50.410">
    <property type="entry name" value="von Willebrand factor, type A domain"/>
    <property type="match status" value="1"/>
</dbReference>
<dbReference type="PANTHER" id="PTHR37464:SF1">
    <property type="entry name" value="BLL2463 PROTEIN"/>
    <property type="match status" value="1"/>
</dbReference>
<gene>
    <name evidence="3" type="ordered locus">Psta_3224</name>
</gene>
<dbReference type="Proteomes" id="UP000001887">
    <property type="component" value="Chromosome"/>
</dbReference>
<dbReference type="InterPro" id="IPR002035">
    <property type="entry name" value="VWF_A"/>
</dbReference>
<dbReference type="InterPro" id="IPR011933">
    <property type="entry name" value="Double_TM_dom"/>
</dbReference>
<dbReference type="OrthoDB" id="237862at2"/>